<feature type="domain" description="PAS" evidence="8">
    <location>
        <begin position="156"/>
        <end position="226"/>
    </location>
</feature>
<reference evidence="10" key="2">
    <citation type="submission" date="2023-06" db="EMBL/GenBank/DDBJ databases">
        <authorList>
            <consortium name="Lawrence Berkeley National Laboratory"/>
            <person name="Haridas S."/>
            <person name="Hensen N."/>
            <person name="Bonometti L."/>
            <person name="Westerberg I."/>
            <person name="Brannstrom I.O."/>
            <person name="Guillou S."/>
            <person name="Cros-Aarteil S."/>
            <person name="Calhoun S."/>
            <person name="Kuo A."/>
            <person name="Mondo S."/>
            <person name="Pangilinan J."/>
            <person name="Riley R."/>
            <person name="Labutti K."/>
            <person name="Andreopoulos B."/>
            <person name="Lipzen A."/>
            <person name="Chen C."/>
            <person name="Yanf M."/>
            <person name="Daum C."/>
            <person name="Ng V."/>
            <person name="Clum A."/>
            <person name="Steindorff A."/>
            <person name="Ohm R."/>
            <person name="Martin F."/>
            <person name="Silar P."/>
            <person name="Natvig D."/>
            <person name="Lalanne C."/>
            <person name="Gautier V."/>
            <person name="Ament-Velasquez S.L."/>
            <person name="Kruys A."/>
            <person name="Hutchinson M.I."/>
            <person name="Powell A.J."/>
            <person name="Barry K."/>
            <person name="Miller A.N."/>
            <person name="Grigoriev I.V."/>
            <person name="Debuchy R."/>
            <person name="Gladieux P."/>
            <person name="Thoren M.H."/>
            <person name="Johannesson H."/>
        </authorList>
    </citation>
    <scope>NUCLEOTIDE SEQUENCE</scope>
    <source>
        <strain evidence="10">SMH4131-1</strain>
    </source>
</reference>
<reference evidence="10" key="1">
    <citation type="journal article" date="2023" name="Mol. Phylogenet. Evol.">
        <title>Genome-scale phylogeny and comparative genomics of the fungal order Sordariales.</title>
        <authorList>
            <person name="Hensen N."/>
            <person name="Bonometti L."/>
            <person name="Westerberg I."/>
            <person name="Brannstrom I.O."/>
            <person name="Guillou S."/>
            <person name="Cros-Aarteil S."/>
            <person name="Calhoun S."/>
            <person name="Haridas S."/>
            <person name="Kuo A."/>
            <person name="Mondo S."/>
            <person name="Pangilinan J."/>
            <person name="Riley R."/>
            <person name="LaButti K."/>
            <person name="Andreopoulos B."/>
            <person name="Lipzen A."/>
            <person name="Chen C."/>
            <person name="Yan M."/>
            <person name="Daum C."/>
            <person name="Ng V."/>
            <person name="Clum A."/>
            <person name="Steindorff A."/>
            <person name="Ohm R.A."/>
            <person name="Martin F."/>
            <person name="Silar P."/>
            <person name="Natvig D.O."/>
            <person name="Lalanne C."/>
            <person name="Gautier V."/>
            <person name="Ament-Velasquez S.L."/>
            <person name="Kruys A."/>
            <person name="Hutchinson M.I."/>
            <person name="Powell A.J."/>
            <person name="Barry K."/>
            <person name="Miller A.N."/>
            <person name="Grigoriev I.V."/>
            <person name="Debuchy R."/>
            <person name="Gladieux P."/>
            <person name="Hiltunen Thoren M."/>
            <person name="Johannesson H."/>
        </authorList>
    </citation>
    <scope>NUCLEOTIDE SEQUENCE</scope>
    <source>
        <strain evidence="10">SMH4131-1</strain>
    </source>
</reference>
<dbReference type="CDD" id="cd00130">
    <property type="entry name" value="PAS"/>
    <property type="match status" value="1"/>
</dbReference>
<accession>A0AAE0J1S7</accession>
<evidence type="ECO:0000259" key="9">
    <source>
        <dbReference type="PROSITE" id="PS50114"/>
    </source>
</evidence>
<keyword evidence="4" id="KW-0805">Transcription regulation</keyword>
<evidence type="ECO:0000313" key="11">
    <source>
        <dbReference type="Proteomes" id="UP001286456"/>
    </source>
</evidence>
<dbReference type="Pfam" id="PF00320">
    <property type="entry name" value="GATA"/>
    <property type="match status" value="1"/>
</dbReference>
<dbReference type="Gene3D" id="3.30.50.10">
    <property type="entry name" value="Erythroid Transcription Factor GATA-1, subunit A"/>
    <property type="match status" value="1"/>
</dbReference>
<gene>
    <name evidence="10" type="ORF">B0T19DRAFT_350311</name>
</gene>
<evidence type="ECO:0000259" key="8">
    <source>
        <dbReference type="PROSITE" id="PS50112"/>
    </source>
</evidence>
<dbReference type="InterPro" id="IPR000679">
    <property type="entry name" value="Znf_GATA"/>
</dbReference>
<dbReference type="Pfam" id="PF08447">
    <property type="entry name" value="PAS_3"/>
    <property type="match status" value="1"/>
</dbReference>
<feature type="compositionally biased region" description="Polar residues" evidence="7">
    <location>
        <begin position="499"/>
        <end position="514"/>
    </location>
</feature>
<evidence type="ECO:0000256" key="6">
    <source>
        <dbReference type="PROSITE-ProRule" id="PRU00094"/>
    </source>
</evidence>
<organism evidence="10 11">
    <name type="scientific">Cercophora scortea</name>
    <dbReference type="NCBI Taxonomy" id="314031"/>
    <lineage>
        <taxon>Eukaryota</taxon>
        <taxon>Fungi</taxon>
        <taxon>Dikarya</taxon>
        <taxon>Ascomycota</taxon>
        <taxon>Pezizomycotina</taxon>
        <taxon>Sordariomycetes</taxon>
        <taxon>Sordariomycetidae</taxon>
        <taxon>Sordariales</taxon>
        <taxon>Lasiosphaeriaceae</taxon>
        <taxon>Cercophora</taxon>
    </lineage>
</organism>
<dbReference type="GO" id="GO:0043565">
    <property type="term" value="F:sequence-specific DNA binding"/>
    <property type="evidence" value="ECO:0007669"/>
    <property type="project" value="InterPro"/>
</dbReference>
<dbReference type="InterPro" id="IPR013655">
    <property type="entry name" value="PAS_fold_3"/>
</dbReference>
<evidence type="ECO:0000256" key="7">
    <source>
        <dbReference type="SAM" id="MobiDB-lite"/>
    </source>
</evidence>
<evidence type="ECO:0000256" key="3">
    <source>
        <dbReference type="ARBA" id="ARBA00022833"/>
    </source>
</evidence>
<dbReference type="InterPro" id="IPR035965">
    <property type="entry name" value="PAS-like_dom_sf"/>
</dbReference>
<dbReference type="PANTHER" id="PTHR47172:SF24">
    <property type="entry name" value="GATA ZINC FINGER DOMAIN-CONTAINING PROTEIN 14-RELATED"/>
    <property type="match status" value="1"/>
</dbReference>
<evidence type="ECO:0000256" key="1">
    <source>
        <dbReference type="ARBA" id="ARBA00022723"/>
    </source>
</evidence>
<proteinExistence type="predicted"/>
<keyword evidence="11" id="KW-1185">Reference proteome</keyword>
<dbReference type="EMBL" id="JAUEPO010000001">
    <property type="protein sequence ID" value="KAK3335318.1"/>
    <property type="molecule type" value="Genomic_DNA"/>
</dbReference>
<dbReference type="SUPFAM" id="SSF57716">
    <property type="entry name" value="Glucocorticoid receptor-like (DNA-binding domain)"/>
    <property type="match status" value="1"/>
</dbReference>
<evidence type="ECO:0000256" key="2">
    <source>
        <dbReference type="ARBA" id="ARBA00022771"/>
    </source>
</evidence>
<dbReference type="PROSITE" id="PS50114">
    <property type="entry name" value="GATA_ZN_FINGER_2"/>
    <property type="match status" value="1"/>
</dbReference>
<feature type="compositionally biased region" description="Gly residues" evidence="7">
    <location>
        <begin position="17"/>
        <end position="27"/>
    </location>
</feature>
<feature type="region of interest" description="Disordered" evidence="7">
    <location>
        <begin position="1"/>
        <end position="27"/>
    </location>
</feature>
<dbReference type="CDD" id="cd00202">
    <property type="entry name" value="ZnF_GATA"/>
    <property type="match status" value="1"/>
</dbReference>
<dbReference type="InterPro" id="IPR013088">
    <property type="entry name" value="Znf_NHR/GATA"/>
</dbReference>
<feature type="compositionally biased region" description="Pro residues" evidence="7">
    <location>
        <begin position="1"/>
        <end position="14"/>
    </location>
</feature>
<dbReference type="GO" id="GO:0006355">
    <property type="term" value="P:regulation of DNA-templated transcription"/>
    <property type="evidence" value="ECO:0007669"/>
    <property type="project" value="InterPro"/>
</dbReference>
<sequence>MSHGQAPPPPPPPSSGSGSGPGLGSGGASLYGFGNVGVGVGMGVGSVMPPPQMSDQSHDMMSGLLDSNSRFPPSSFDTMSMNLDVSDAMTQSFAPTPTPTQPSIAVLPGAGASDQVFSPDDSASNALMPVGPMAVAAAANAPGPSTGSTLTEFTKRRNWPAKVVEELRDFLQILDADGRIKHVSPSIEHLTGYKKEDVQELFLKNFLHPDDVGVFTSELHECIASGGQLRLFYRVRKKDGNYAIFESVGHAHVAAAKFAPNPHNQSPFCQAVFLMSRPYPTKNSGLLDSFLEHKIENERLRRRISELRKEEAEDAEESQRTWRQSQEGRSDITPSEDAATISGSTPVPFAHGSPEASMIRPERAASLNVALTRENLEGVAGSRPDSIREKMARYEGATHTDTIEMLTGLRYLEGERSQGITTGNASPTLIKGDAGIAIPMDRDPRTGEKKKKIKVAEEYVCTDCGTLDSPEWRKGPSGPKTLCNACGLRWAKKEKKRNNTGVGNGQDNQADNLG</sequence>
<feature type="region of interest" description="Disordered" evidence="7">
    <location>
        <begin position="308"/>
        <end position="359"/>
    </location>
</feature>
<evidence type="ECO:0000256" key="4">
    <source>
        <dbReference type="ARBA" id="ARBA00023015"/>
    </source>
</evidence>
<keyword evidence="5" id="KW-0804">Transcription</keyword>
<name>A0AAE0J1S7_9PEZI</name>
<dbReference type="InterPro" id="IPR000014">
    <property type="entry name" value="PAS"/>
</dbReference>
<comment type="caution">
    <text evidence="10">The sequence shown here is derived from an EMBL/GenBank/DDBJ whole genome shotgun (WGS) entry which is preliminary data.</text>
</comment>
<keyword evidence="1" id="KW-0479">Metal-binding</keyword>
<evidence type="ECO:0000256" key="5">
    <source>
        <dbReference type="ARBA" id="ARBA00023163"/>
    </source>
</evidence>
<protein>
    <submittedName>
        <fullName evidence="10">Zinc finger protein white collar 2</fullName>
    </submittedName>
</protein>
<dbReference type="PANTHER" id="PTHR47172">
    <property type="entry name" value="OS01G0976800 PROTEIN"/>
    <property type="match status" value="1"/>
</dbReference>
<evidence type="ECO:0000313" key="10">
    <source>
        <dbReference type="EMBL" id="KAK3335318.1"/>
    </source>
</evidence>
<dbReference type="SMART" id="SM00091">
    <property type="entry name" value="PAS"/>
    <property type="match status" value="1"/>
</dbReference>
<feature type="region of interest" description="Disordered" evidence="7">
    <location>
        <begin position="494"/>
        <end position="514"/>
    </location>
</feature>
<dbReference type="PROSITE" id="PS00344">
    <property type="entry name" value="GATA_ZN_FINGER_1"/>
    <property type="match status" value="1"/>
</dbReference>
<keyword evidence="2 6" id="KW-0863">Zinc-finger</keyword>
<dbReference type="Gene3D" id="3.30.450.20">
    <property type="entry name" value="PAS domain"/>
    <property type="match status" value="1"/>
</dbReference>
<dbReference type="PROSITE" id="PS50112">
    <property type="entry name" value="PAS"/>
    <property type="match status" value="1"/>
</dbReference>
<keyword evidence="3" id="KW-0862">Zinc</keyword>
<dbReference type="SUPFAM" id="SSF55785">
    <property type="entry name" value="PYP-like sensor domain (PAS domain)"/>
    <property type="match status" value="1"/>
</dbReference>
<dbReference type="AlphaFoldDB" id="A0AAE0J1S7"/>
<dbReference type="NCBIfam" id="TIGR00229">
    <property type="entry name" value="sensory_box"/>
    <property type="match status" value="1"/>
</dbReference>
<dbReference type="Proteomes" id="UP001286456">
    <property type="component" value="Unassembled WGS sequence"/>
</dbReference>
<dbReference type="GO" id="GO:0008270">
    <property type="term" value="F:zinc ion binding"/>
    <property type="evidence" value="ECO:0007669"/>
    <property type="project" value="UniProtKB-KW"/>
</dbReference>
<feature type="domain" description="GATA-type" evidence="9">
    <location>
        <begin position="455"/>
        <end position="488"/>
    </location>
</feature>
<dbReference type="SMART" id="SM00401">
    <property type="entry name" value="ZnF_GATA"/>
    <property type="match status" value="1"/>
</dbReference>